<dbReference type="Pfam" id="PF11066">
    <property type="entry name" value="DUF2867"/>
    <property type="match status" value="1"/>
</dbReference>
<gene>
    <name evidence="1" type="ORF">A4V02_03215</name>
</gene>
<accession>A0A1Z2XE37</accession>
<evidence type="ECO:0000313" key="2">
    <source>
        <dbReference type="Proteomes" id="UP000186351"/>
    </source>
</evidence>
<dbReference type="InterPro" id="IPR021295">
    <property type="entry name" value="DUF2867"/>
</dbReference>
<evidence type="ECO:0000313" key="1">
    <source>
        <dbReference type="EMBL" id="ANU62829.1"/>
    </source>
</evidence>
<organism evidence="1 2">
    <name type="scientific">Muribaculum intestinale</name>
    <dbReference type="NCBI Taxonomy" id="1796646"/>
    <lineage>
        <taxon>Bacteria</taxon>
        <taxon>Pseudomonadati</taxon>
        <taxon>Bacteroidota</taxon>
        <taxon>Bacteroidia</taxon>
        <taxon>Bacteroidales</taxon>
        <taxon>Muribaculaceae</taxon>
        <taxon>Muribaculum</taxon>
    </lineage>
</organism>
<dbReference type="OrthoDB" id="7058586at2"/>
<dbReference type="STRING" id="1796646.A4V02_03215"/>
<protein>
    <recommendedName>
        <fullName evidence="3">DUF2867 domain-containing protein</fullName>
    </recommendedName>
</protein>
<evidence type="ECO:0008006" key="3">
    <source>
        <dbReference type="Google" id="ProtNLM"/>
    </source>
</evidence>
<dbReference type="EMBL" id="CP015402">
    <property type="protein sequence ID" value="ANU62829.1"/>
    <property type="molecule type" value="Genomic_DNA"/>
</dbReference>
<dbReference type="RefSeq" id="WP_068960207.1">
    <property type="nucleotide sequence ID" value="NZ_CAJTAP010000070.1"/>
</dbReference>
<accession>A0A1B1S7R8</accession>
<dbReference type="AlphaFoldDB" id="A0A1B1S7R8"/>
<keyword evidence="2" id="KW-1185">Reference proteome</keyword>
<proteinExistence type="predicted"/>
<dbReference type="GeneID" id="65535853"/>
<dbReference type="Proteomes" id="UP000186351">
    <property type="component" value="Chromosome"/>
</dbReference>
<reference evidence="2" key="1">
    <citation type="submission" date="2016-04" db="EMBL/GenBank/DDBJ databases">
        <title>Complete Genome Sequences of Twelve Strains of a Stable Defined Moderately Diverse Mouse Microbiota 2 (sDMDMm2).</title>
        <authorList>
            <person name="Uchimura Y."/>
            <person name="Wyss M."/>
            <person name="Brugiroux S."/>
            <person name="Limenitakis J.P."/>
            <person name="Stecher B."/>
            <person name="McCoy K.D."/>
            <person name="Macpherson A.J."/>
        </authorList>
    </citation>
    <scope>NUCLEOTIDE SEQUENCE [LARGE SCALE GENOMIC DNA]</scope>
    <source>
        <strain evidence="2">YL27</strain>
    </source>
</reference>
<dbReference type="KEGG" id="pary:A4V02_03215"/>
<name>A0A1B1S7R8_9BACT</name>
<sequence>MGLNKHYDYTDNFSEIVHSTRPIGAEELADRFFRAPQWIITLMKCRNTMVKPFGLKGEKKLSDLIKIESENVASLNKIDKHLDYEVMLITENLGNGNQRISVSTKVCLHNWLGKLYFAVIKPFHRLICKTLIKRVRRNLELS</sequence>